<protein>
    <submittedName>
        <fullName evidence="1">Uncharacterized protein</fullName>
    </submittedName>
</protein>
<evidence type="ECO:0000313" key="2">
    <source>
        <dbReference type="Proteomes" id="UP000306628"/>
    </source>
</evidence>
<dbReference type="AlphaFoldDB" id="A0A5S4EWX1"/>
<organism evidence="1 2">
    <name type="scientific">Nonomuraea zeae</name>
    <dbReference type="NCBI Taxonomy" id="1642303"/>
    <lineage>
        <taxon>Bacteria</taxon>
        <taxon>Bacillati</taxon>
        <taxon>Actinomycetota</taxon>
        <taxon>Actinomycetes</taxon>
        <taxon>Streptosporangiales</taxon>
        <taxon>Streptosporangiaceae</taxon>
        <taxon>Nonomuraea</taxon>
    </lineage>
</organism>
<reference evidence="1 2" key="1">
    <citation type="submission" date="2019-05" db="EMBL/GenBank/DDBJ databases">
        <title>Draft genome sequence of Nonomuraea zeae DSM 100528.</title>
        <authorList>
            <person name="Saricaoglu S."/>
            <person name="Isik K."/>
        </authorList>
    </citation>
    <scope>NUCLEOTIDE SEQUENCE [LARGE SCALE GENOMIC DNA]</scope>
    <source>
        <strain evidence="1 2">DSM 100528</strain>
    </source>
</reference>
<gene>
    <name evidence="1" type="ORF">ETD85_62495</name>
</gene>
<keyword evidence="2" id="KW-1185">Reference proteome</keyword>
<sequence length="189" mass="20023">MTDPGSTPERGSLARLHPIDGMLLRSTHLERIQGYAASLSAALGRAGGHGVVSGYRVRLDPVKREIAVDPGLAVDGQGRPLLLEATATVDLSGLSPGPADLRLVVATRADVPFGQEEIYGELCGDPVGAPAPQHAYVSESVRVEVRPVTVGSVDAADLTLRSQVANAWFERERQEARPWISVDDATPLT</sequence>
<dbReference type="RefSeq" id="WP_206059664.1">
    <property type="nucleotide sequence ID" value="NZ_VCKX01000703.1"/>
</dbReference>
<accession>A0A5S4EWX1</accession>
<dbReference type="EMBL" id="VCKX01000703">
    <property type="protein sequence ID" value="TMR08117.1"/>
    <property type="molecule type" value="Genomic_DNA"/>
</dbReference>
<evidence type="ECO:0000313" key="1">
    <source>
        <dbReference type="EMBL" id="TMR08117.1"/>
    </source>
</evidence>
<feature type="non-terminal residue" evidence="1">
    <location>
        <position position="189"/>
    </location>
</feature>
<proteinExistence type="predicted"/>
<dbReference type="Proteomes" id="UP000306628">
    <property type="component" value="Unassembled WGS sequence"/>
</dbReference>
<comment type="caution">
    <text evidence="1">The sequence shown here is derived from an EMBL/GenBank/DDBJ whole genome shotgun (WGS) entry which is preliminary data.</text>
</comment>
<name>A0A5S4EWX1_9ACTN</name>